<feature type="active site" description="Tele-phosphohistidine intermediate" evidence="5">
    <location>
        <position position="80"/>
    </location>
</feature>
<dbReference type="PIRSF" id="PIRSF000699">
    <property type="entry name" value="PTS_IILac_III"/>
    <property type="match status" value="1"/>
</dbReference>
<evidence type="ECO:0000256" key="3">
    <source>
        <dbReference type="ARBA" id="ARBA00022679"/>
    </source>
</evidence>
<protein>
    <submittedName>
        <fullName evidence="8">Oligo-beta-mannoside-specific phosphotransferase enzyme IIA component</fullName>
        <ecNumber evidence="8">2.7.1.-</ecNumber>
    </submittedName>
</protein>
<feature type="binding site" evidence="6">
    <location>
        <position position="83"/>
    </location>
    <ligand>
        <name>Mg(2+)</name>
        <dbReference type="ChEBI" id="CHEBI:18420"/>
        <note>ligand shared between all trimeric partners</note>
    </ligand>
</feature>
<keyword evidence="2" id="KW-0762">Sugar transport</keyword>
<keyword evidence="4" id="KW-0598">Phosphotransferase system</keyword>
<feature type="modified residue" description="Phosphohistidine; by HPr" evidence="7">
    <location>
        <position position="80"/>
    </location>
</feature>
<dbReference type="GO" id="GO:0046872">
    <property type="term" value="F:metal ion binding"/>
    <property type="evidence" value="ECO:0007669"/>
    <property type="project" value="UniProtKB-KW"/>
</dbReference>
<dbReference type="GO" id="GO:0016740">
    <property type="term" value="F:transferase activity"/>
    <property type="evidence" value="ECO:0007669"/>
    <property type="project" value="UniProtKB-KW"/>
</dbReference>
<evidence type="ECO:0000256" key="6">
    <source>
        <dbReference type="PIRSR" id="PIRSR000699-2"/>
    </source>
</evidence>
<name>A0A173V3C4_9FIRM</name>
<evidence type="ECO:0000256" key="5">
    <source>
        <dbReference type="PIRSR" id="PIRSR000699-1"/>
    </source>
</evidence>
<accession>A0A173V3C4</accession>
<dbReference type="EC" id="2.7.1.-" evidence="8"/>
<evidence type="ECO:0000313" key="8">
    <source>
        <dbReference type="EMBL" id="CUN21822.1"/>
    </source>
</evidence>
<evidence type="ECO:0000256" key="7">
    <source>
        <dbReference type="PROSITE-ProRule" id="PRU00418"/>
    </source>
</evidence>
<keyword evidence="1" id="KW-0813">Transport</keyword>
<comment type="cofactor">
    <cofactor evidence="6">
        <name>Mg(2+)</name>
        <dbReference type="ChEBI" id="CHEBI:18420"/>
    </cofactor>
    <text evidence="6">Binds 1 Mg(2+) ion per trimer.</text>
</comment>
<dbReference type="Pfam" id="PF02255">
    <property type="entry name" value="PTS_IIA"/>
    <property type="match status" value="1"/>
</dbReference>
<keyword evidence="3 8" id="KW-0808">Transferase</keyword>
<keyword evidence="6" id="KW-0460">Magnesium</keyword>
<dbReference type="GO" id="GO:0009401">
    <property type="term" value="P:phosphoenolpyruvate-dependent sugar phosphotransferase system"/>
    <property type="evidence" value="ECO:0007669"/>
    <property type="project" value="UniProtKB-KW"/>
</dbReference>
<dbReference type="InterPro" id="IPR036542">
    <property type="entry name" value="PTS_IIA_lac/cel_sf"/>
</dbReference>
<dbReference type="PANTHER" id="PTHR34382:SF7">
    <property type="entry name" value="PTS SYSTEM N,N'-DIACETYLCHITOBIOSE-SPECIFIC EIIA COMPONENT"/>
    <property type="match status" value="1"/>
</dbReference>
<evidence type="ECO:0000256" key="1">
    <source>
        <dbReference type="ARBA" id="ARBA00022448"/>
    </source>
</evidence>
<dbReference type="AlphaFoldDB" id="A0A173V3C4"/>
<gene>
    <name evidence="8" type="primary">gmuA</name>
    <name evidence="8" type="ORF">ERS852582_02547</name>
</gene>
<evidence type="ECO:0000313" key="9">
    <source>
        <dbReference type="Proteomes" id="UP000095649"/>
    </source>
</evidence>
<dbReference type="InterPro" id="IPR003188">
    <property type="entry name" value="PTS_IIA_lac/cel"/>
</dbReference>
<evidence type="ECO:0000256" key="4">
    <source>
        <dbReference type="ARBA" id="ARBA00022683"/>
    </source>
</evidence>
<dbReference type="RefSeq" id="WP_242852993.1">
    <property type="nucleotide sequence ID" value="NZ_CP186691.1"/>
</dbReference>
<dbReference type="SUPFAM" id="SSF46973">
    <property type="entry name" value="Enzyme IIa from lactose specific PTS, IIa-lac"/>
    <property type="match status" value="1"/>
</dbReference>
<evidence type="ECO:0000256" key="2">
    <source>
        <dbReference type="ARBA" id="ARBA00022597"/>
    </source>
</evidence>
<sequence length="117" mass="13145">MAEMTEQEEMQVFELITAAGGAKSTFMEALYKAKEGKYDEAEKLFKEADGYFIQGHHAHAAMIEAEGQGVETTVRLVLAHAEDQLMSAELTKTMVEEMIALYKRIDALEEALEQKKQ</sequence>
<dbReference type="PROSITE" id="PS51095">
    <property type="entry name" value="PTS_EIIA_TYPE_3"/>
    <property type="match status" value="1"/>
</dbReference>
<keyword evidence="6" id="KW-0479">Metal-binding</keyword>
<dbReference type="Gene3D" id="1.20.58.80">
    <property type="entry name" value="Phosphotransferase system, lactose/cellobiose-type IIA subunit"/>
    <property type="match status" value="1"/>
</dbReference>
<reference evidence="8 9" key="1">
    <citation type="submission" date="2015-09" db="EMBL/GenBank/DDBJ databases">
        <authorList>
            <consortium name="Pathogen Informatics"/>
        </authorList>
    </citation>
    <scope>NUCLEOTIDE SEQUENCE [LARGE SCALE GENOMIC DNA]</scope>
    <source>
        <strain evidence="8 9">2789STDY5834970</strain>
    </source>
</reference>
<dbReference type="PANTHER" id="PTHR34382">
    <property type="entry name" value="PTS SYSTEM N,N'-DIACETYLCHITOBIOSE-SPECIFIC EIIA COMPONENT"/>
    <property type="match status" value="1"/>
</dbReference>
<organism evidence="8 9">
    <name type="scientific">Faecalibacterium prausnitzii</name>
    <dbReference type="NCBI Taxonomy" id="853"/>
    <lineage>
        <taxon>Bacteria</taxon>
        <taxon>Bacillati</taxon>
        <taxon>Bacillota</taxon>
        <taxon>Clostridia</taxon>
        <taxon>Eubacteriales</taxon>
        <taxon>Oscillospiraceae</taxon>
        <taxon>Faecalibacterium</taxon>
    </lineage>
</organism>
<proteinExistence type="predicted"/>
<dbReference type="Proteomes" id="UP000095649">
    <property type="component" value="Unassembled WGS sequence"/>
</dbReference>
<dbReference type="EMBL" id="CYXN01000033">
    <property type="protein sequence ID" value="CUN21822.1"/>
    <property type="molecule type" value="Genomic_DNA"/>
</dbReference>